<feature type="domain" description="Dienelactone hydrolase" evidence="2">
    <location>
        <begin position="81"/>
        <end position="296"/>
    </location>
</feature>
<keyword evidence="1" id="KW-0732">Signal</keyword>
<dbReference type="InterPro" id="IPR051049">
    <property type="entry name" value="Dienelactone_hydrolase-like"/>
</dbReference>
<keyword evidence="3" id="KW-0378">Hydrolase</keyword>
<dbReference type="Gene3D" id="3.40.50.1820">
    <property type="entry name" value="alpha/beta hydrolase"/>
    <property type="match status" value="1"/>
</dbReference>
<dbReference type="RefSeq" id="WP_220161030.1">
    <property type="nucleotide sequence ID" value="NZ_CP080507.1"/>
</dbReference>
<keyword evidence="4" id="KW-1185">Reference proteome</keyword>
<dbReference type="Pfam" id="PF01738">
    <property type="entry name" value="DLH"/>
    <property type="match status" value="1"/>
</dbReference>
<dbReference type="PANTHER" id="PTHR46623">
    <property type="entry name" value="CARBOXYMETHYLENEBUTENOLIDASE-RELATED"/>
    <property type="match status" value="1"/>
</dbReference>
<feature type="chain" id="PRO_5034668674" evidence="1">
    <location>
        <begin position="22"/>
        <end position="307"/>
    </location>
</feature>
<evidence type="ECO:0000256" key="1">
    <source>
        <dbReference type="SAM" id="SignalP"/>
    </source>
</evidence>
<evidence type="ECO:0000313" key="4">
    <source>
        <dbReference type="Proteomes" id="UP000825051"/>
    </source>
</evidence>
<gene>
    <name evidence="3" type="ORF">K0B96_11450</name>
</gene>
<evidence type="ECO:0000259" key="2">
    <source>
        <dbReference type="Pfam" id="PF01738"/>
    </source>
</evidence>
<dbReference type="KEGG" id="ole:K0B96_11450"/>
<dbReference type="InterPro" id="IPR029058">
    <property type="entry name" value="AB_hydrolase_fold"/>
</dbReference>
<proteinExistence type="predicted"/>
<dbReference type="SUPFAM" id="SSF53474">
    <property type="entry name" value="alpha/beta-Hydrolases"/>
    <property type="match status" value="1"/>
</dbReference>
<name>A0A8F9TRZ8_9BACT</name>
<dbReference type="InterPro" id="IPR002925">
    <property type="entry name" value="Dienelactn_hydro"/>
</dbReference>
<dbReference type="GO" id="GO:0016787">
    <property type="term" value="F:hydrolase activity"/>
    <property type="evidence" value="ECO:0007669"/>
    <property type="project" value="UniProtKB-KW"/>
</dbReference>
<dbReference type="PANTHER" id="PTHR46623:SF6">
    <property type="entry name" value="ALPHA_BETA-HYDROLASES SUPERFAMILY PROTEIN"/>
    <property type="match status" value="1"/>
</dbReference>
<organism evidence="3 4">
    <name type="scientific">Horticoccus luteus</name>
    <dbReference type="NCBI Taxonomy" id="2862869"/>
    <lineage>
        <taxon>Bacteria</taxon>
        <taxon>Pseudomonadati</taxon>
        <taxon>Verrucomicrobiota</taxon>
        <taxon>Opitutia</taxon>
        <taxon>Opitutales</taxon>
        <taxon>Opitutaceae</taxon>
        <taxon>Horticoccus</taxon>
    </lineage>
</organism>
<feature type="signal peptide" evidence="1">
    <location>
        <begin position="1"/>
        <end position="21"/>
    </location>
</feature>
<dbReference type="Proteomes" id="UP000825051">
    <property type="component" value="Chromosome"/>
</dbReference>
<dbReference type="AlphaFoldDB" id="A0A8F9TRZ8"/>
<sequence>MKILFVAVMNFVLVGAMSAQPAEPLPKADREIALYEGTPPGSEGWNLTERTIFNTEVGLEFTQNVARPSLLYFAPAAGKATGTAVIVAPGGGGVNLTIRFEGTRVAQQLARAGVAVFVLKYRLVAHPTDSSMSKAFRRDEKGIVIEGPQKGQDVRALAFADAERAMAYVRSHAAEFECDPHRVGVVGFSAGGEIACHLVAGPMETRPDFFAPIYGASGFAPPAADAPPVFLAAAADDVWGADGSLALFKAWREAKRPAELHIFQMGGHGFLVRGGGGDHVLDRLEEWMRTNGWLERASARRRARAED</sequence>
<dbReference type="EMBL" id="CP080507">
    <property type="protein sequence ID" value="QYM77926.1"/>
    <property type="molecule type" value="Genomic_DNA"/>
</dbReference>
<accession>A0A8F9TRZ8</accession>
<reference evidence="3" key="1">
    <citation type="submission" date="2021-08" db="EMBL/GenBank/DDBJ databases">
        <title>Genome of a novel bacterium of the phylum Verrucomicrobia, Oleiharenicola sp. KSB-15.</title>
        <authorList>
            <person name="Chung J.-H."/>
            <person name="Ahn J.-H."/>
            <person name="Yoon Y."/>
            <person name="Kim D.-Y."/>
            <person name="An S.-H."/>
            <person name="Park I."/>
            <person name="Yeon J."/>
        </authorList>
    </citation>
    <scope>NUCLEOTIDE SEQUENCE</scope>
    <source>
        <strain evidence="3">KSB-15</strain>
    </source>
</reference>
<evidence type="ECO:0000313" key="3">
    <source>
        <dbReference type="EMBL" id="QYM77926.1"/>
    </source>
</evidence>
<protein>
    <submittedName>
        <fullName evidence="3">Dienelactone hydrolase family protein</fullName>
    </submittedName>
</protein>